<dbReference type="GO" id="GO:0005576">
    <property type="term" value="C:extracellular region"/>
    <property type="evidence" value="ECO:0007669"/>
    <property type="project" value="UniProtKB-SubCell"/>
</dbReference>
<dbReference type="SMART" id="SM00737">
    <property type="entry name" value="ML"/>
    <property type="match status" value="1"/>
</dbReference>
<evidence type="ECO:0000259" key="5">
    <source>
        <dbReference type="SMART" id="SM00737"/>
    </source>
</evidence>
<dbReference type="InterPro" id="IPR003172">
    <property type="entry name" value="ML_dom"/>
</dbReference>
<dbReference type="GO" id="GO:0032934">
    <property type="term" value="F:sterol binding"/>
    <property type="evidence" value="ECO:0007669"/>
    <property type="project" value="InterPro"/>
</dbReference>
<organism evidence="6">
    <name type="scientific">Amblyomma americanum</name>
    <name type="common">Lone star tick</name>
    <dbReference type="NCBI Taxonomy" id="6943"/>
    <lineage>
        <taxon>Eukaryota</taxon>
        <taxon>Metazoa</taxon>
        <taxon>Ecdysozoa</taxon>
        <taxon>Arthropoda</taxon>
        <taxon>Chelicerata</taxon>
        <taxon>Arachnida</taxon>
        <taxon>Acari</taxon>
        <taxon>Parasitiformes</taxon>
        <taxon>Ixodida</taxon>
        <taxon>Ixodoidea</taxon>
        <taxon>Ixodidae</taxon>
        <taxon>Amblyomminae</taxon>
        <taxon>Amblyomma</taxon>
    </lineage>
</organism>
<dbReference type="PANTHER" id="PTHR11306">
    <property type="entry name" value="NIEMANN PICK TYPE C2 PROTEIN NPC2-RELATED"/>
    <property type="match status" value="1"/>
</dbReference>
<reference evidence="6" key="1">
    <citation type="journal article" date="2015" name="PLoS ONE">
        <title>An Insight into the Sialome of the Lone Star Tick, Amblyomma americanum, with a Glimpse on Its Time Dependent Gene Expression.</title>
        <authorList>
            <person name="Karim S."/>
            <person name="Ribeiro J.M."/>
        </authorList>
    </citation>
    <scope>NUCLEOTIDE SEQUENCE</scope>
    <source>
        <tissue evidence="6">Salivary gland</tissue>
    </source>
</reference>
<comment type="subcellular location">
    <subcellularLocation>
        <location evidence="1">Secreted</location>
    </subcellularLocation>
</comment>
<evidence type="ECO:0000256" key="2">
    <source>
        <dbReference type="ARBA" id="ARBA00006370"/>
    </source>
</evidence>
<dbReference type="Pfam" id="PF02221">
    <property type="entry name" value="E1_DerP2_DerF2"/>
    <property type="match status" value="1"/>
</dbReference>
<name>A0A0C9SDR1_AMBAM</name>
<dbReference type="InterPro" id="IPR014756">
    <property type="entry name" value="Ig_E-set"/>
</dbReference>
<sequence length="151" mass="16069">MNGTAALGVLAFAVTIGAATAQARQISFKSCGGTVKSVQMQPCSSEPCAIKRGDTARIDMAFTSNQNSPTLVMVISALLEDDLELPLPMTDSDGCKGRGIQCPLQEGTAYTFNYKLKIQPFYPKMNTTAKLNLTGARGTVACVQFPVRLVD</sequence>
<proteinExistence type="evidence at transcript level"/>
<keyword evidence="4" id="KW-0732">Signal</keyword>
<feature type="domain" description="MD-2-related lipid-recognition" evidence="5">
    <location>
        <begin position="28"/>
        <end position="147"/>
    </location>
</feature>
<evidence type="ECO:0000256" key="4">
    <source>
        <dbReference type="SAM" id="SignalP"/>
    </source>
</evidence>
<feature type="signal peptide" evidence="4">
    <location>
        <begin position="1"/>
        <end position="21"/>
    </location>
</feature>
<dbReference type="SUPFAM" id="SSF81296">
    <property type="entry name" value="E set domains"/>
    <property type="match status" value="1"/>
</dbReference>
<comment type="similarity">
    <text evidence="2">Belongs to the NPC2 family.</text>
</comment>
<dbReference type="Gene3D" id="2.60.40.770">
    <property type="match status" value="1"/>
</dbReference>
<protein>
    <submittedName>
        <fullName evidence="6">Putative secreted protein</fullName>
    </submittedName>
</protein>
<dbReference type="GO" id="GO:0015918">
    <property type="term" value="P:sterol transport"/>
    <property type="evidence" value="ECO:0007669"/>
    <property type="project" value="InterPro"/>
</dbReference>
<keyword evidence="3" id="KW-0964">Secreted</keyword>
<dbReference type="AlphaFoldDB" id="A0A0C9SDR1"/>
<evidence type="ECO:0000313" key="6">
    <source>
        <dbReference type="EMBL" id="JAG92227.1"/>
    </source>
</evidence>
<dbReference type="PANTHER" id="PTHR11306:SF7">
    <property type="entry name" value="AGAP002848-PA"/>
    <property type="match status" value="1"/>
</dbReference>
<feature type="chain" id="PRO_5002219807" evidence="4">
    <location>
        <begin position="22"/>
        <end position="151"/>
    </location>
</feature>
<evidence type="ECO:0000256" key="3">
    <source>
        <dbReference type="ARBA" id="ARBA00022525"/>
    </source>
</evidence>
<dbReference type="InterPro" id="IPR039670">
    <property type="entry name" value="NPC2-like"/>
</dbReference>
<evidence type="ECO:0000256" key="1">
    <source>
        <dbReference type="ARBA" id="ARBA00004613"/>
    </source>
</evidence>
<dbReference type="EMBL" id="GBZX01000513">
    <property type="protein sequence ID" value="JAG92227.1"/>
    <property type="molecule type" value="mRNA"/>
</dbReference>
<dbReference type="FunFam" id="2.60.40.770:FF:000001">
    <property type="entry name" value="NPC intracellular cholesterol transporter 2"/>
    <property type="match status" value="1"/>
</dbReference>
<accession>A0A0C9SDR1</accession>